<name>A0A0S2HZI7_9BACT</name>
<dbReference type="SUPFAM" id="SSF53649">
    <property type="entry name" value="Alkaline phosphatase-like"/>
    <property type="match status" value="1"/>
</dbReference>
<accession>A0A0S2HZI7</accession>
<feature type="binding site" evidence="8">
    <location>
        <position position="500"/>
    </location>
    <ligand>
        <name>Mn(2+)</name>
        <dbReference type="ChEBI" id="CHEBI:29035"/>
    </ligand>
</feature>
<dbReference type="GO" id="GO:0046872">
    <property type="term" value="F:metal ion binding"/>
    <property type="evidence" value="ECO:0007669"/>
    <property type="project" value="UniProtKB-KW"/>
</dbReference>
<gene>
    <name evidence="11" type="primary">ltaS1_1</name>
    <name evidence="11" type="ORF">L21SP5_01883</name>
</gene>
<feature type="transmembrane region" description="Helical" evidence="9">
    <location>
        <begin position="102"/>
        <end position="120"/>
    </location>
</feature>
<evidence type="ECO:0000256" key="1">
    <source>
        <dbReference type="ARBA" id="ARBA00004651"/>
    </source>
</evidence>
<evidence type="ECO:0000256" key="7">
    <source>
        <dbReference type="PIRSR" id="PIRSR005091-2"/>
    </source>
</evidence>
<dbReference type="InterPro" id="IPR017850">
    <property type="entry name" value="Alkaline_phosphatase_core_sf"/>
</dbReference>
<dbReference type="InterPro" id="IPR000917">
    <property type="entry name" value="Sulfatase_N"/>
</dbReference>
<feature type="binding site" evidence="8">
    <location>
        <position position="289"/>
    </location>
    <ligand>
        <name>Mn(2+)</name>
        <dbReference type="ChEBI" id="CHEBI:29035"/>
    </ligand>
</feature>
<dbReference type="PANTHER" id="PTHR47371:SF3">
    <property type="entry name" value="PHOSPHOGLYCEROL TRANSFERASE I"/>
    <property type="match status" value="1"/>
</dbReference>
<keyword evidence="5 9" id="KW-0472">Membrane</keyword>
<feature type="transmembrane region" description="Helical" evidence="9">
    <location>
        <begin position="73"/>
        <end position="90"/>
    </location>
</feature>
<evidence type="ECO:0000256" key="2">
    <source>
        <dbReference type="ARBA" id="ARBA00022475"/>
    </source>
</evidence>
<protein>
    <submittedName>
        <fullName evidence="11">Lipoteichoic acid synthase 1</fullName>
    </submittedName>
</protein>
<dbReference type="OrthoDB" id="9777768at2"/>
<evidence type="ECO:0000256" key="4">
    <source>
        <dbReference type="ARBA" id="ARBA00022989"/>
    </source>
</evidence>
<evidence type="ECO:0000256" key="6">
    <source>
        <dbReference type="PIRSR" id="PIRSR005091-1"/>
    </source>
</evidence>
<keyword evidence="12" id="KW-1185">Reference proteome</keyword>
<feature type="binding site" evidence="7">
    <location>
        <position position="446"/>
    </location>
    <ligand>
        <name>substrate</name>
    </ligand>
</feature>
<keyword evidence="2" id="KW-1003">Cell membrane</keyword>
<dbReference type="PATRIC" id="fig|1307839.3.peg.1989"/>
<organism evidence="11 12">
    <name type="scientific">Salinivirga cyanobacteriivorans</name>
    <dbReference type="NCBI Taxonomy" id="1307839"/>
    <lineage>
        <taxon>Bacteria</taxon>
        <taxon>Pseudomonadati</taxon>
        <taxon>Bacteroidota</taxon>
        <taxon>Bacteroidia</taxon>
        <taxon>Bacteroidales</taxon>
        <taxon>Salinivirgaceae</taxon>
        <taxon>Salinivirga</taxon>
    </lineage>
</organism>
<dbReference type="Proteomes" id="UP000064893">
    <property type="component" value="Chromosome"/>
</dbReference>
<dbReference type="RefSeq" id="WP_081421487.1">
    <property type="nucleotide sequence ID" value="NZ_CP013118.1"/>
</dbReference>
<keyword evidence="4 9" id="KW-1133">Transmembrane helix</keyword>
<evidence type="ECO:0000313" key="11">
    <source>
        <dbReference type="EMBL" id="ALO15523.1"/>
    </source>
</evidence>
<feature type="transmembrane region" description="Helical" evidence="9">
    <location>
        <begin position="31"/>
        <end position="53"/>
    </location>
</feature>
<proteinExistence type="predicted"/>
<keyword evidence="7" id="KW-0479">Metal-binding</keyword>
<evidence type="ECO:0000256" key="9">
    <source>
        <dbReference type="SAM" id="Phobius"/>
    </source>
</evidence>
<feature type="transmembrane region" description="Helical" evidence="9">
    <location>
        <begin position="157"/>
        <end position="175"/>
    </location>
</feature>
<evidence type="ECO:0000259" key="10">
    <source>
        <dbReference type="Pfam" id="PF00884"/>
    </source>
</evidence>
<dbReference type="Gene3D" id="3.30.1120.80">
    <property type="match status" value="1"/>
</dbReference>
<dbReference type="KEGG" id="blq:L21SP5_01883"/>
<dbReference type="PIRSF" id="PIRSF005091">
    <property type="entry name" value="Mmb_sulf_HI1246"/>
    <property type="match status" value="1"/>
</dbReference>
<dbReference type="GO" id="GO:0005886">
    <property type="term" value="C:plasma membrane"/>
    <property type="evidence" value="ECO:0007669"/>
    <property type="project" value="UniProtKB-SubCell"/>
</dbReference>
<feature type="active site" evidence="6">
    <location>
        <position position="330"/>
    </location>
</feature>
<dbReference type="CDD" id="cd16015">
    <property type="entry name" value="LTA_synthase"/>
    <property type="match status" value="1"/>
</dbReference>
<evidence type="ECO:0000256" key="8">
    <source>
        <dbReference type="PIRSR" id="PIRSR005091-3"/>
    </source>
</evidence>
<dbReference type="PANTHER" id="PTHR47371">
    <property type="entry name" value="LIPOTEICHOIC ACID SYNTHASE"/>
    <property type="match status" value="1"/>
</dbReference>
<feature type="binding site" evidence="8">
    <location>
        <position position="501"/>
    </location>
    <ligand>
        <name>Mn(2+)</name>
        <dbReference type="ChEBI" id="CHEBI:29035"/>
    </ligand>
</feature>
<feature type="domain" description="Sulfatase N-terminal" evidence="10">
    <location>
        <begin position="281"/>
        <end position="553"/>
    </location>
</feature>
<keyword evidence="7" id="KW-0464">Manganese</keyword>
<dbReference type="InterPro" id="IPR012160">
    <property type="entry name" value="LtaS-like"/>
</dbReference>
<dbReference type="AlphaFoldDB" id="A0A0S2HZI7"/>
<dbReference type="EMBL" id="CP013118">
    <property type="protein sequence ID" value="ALO15523.1"/>
    <property type="molecule type" value="Genomic_DNA"/>
</dbReference>
<evidence type="ECO:0000256" key="3">
    <source>
        <dbReference type="ARBA" id="ARBA00022692"/>
    </source>
</evidence>
<reference evidence="11 12" key="1">
    <citation type="submission" date="2015-11" db="EMBL/GenBank/DDBJ databases">
        <title>Description and complete genome sequence of a novel strain predominating in hypersaline microbial mats and representing a new family of the Bacteriodetes phylum.</title>
        <authorList>
            <person name="Spring S."/>
            <person name="Bunk B."/>
            <person name="Sproer C."/>
            <person name="Klenk H.-P."/>
        </authorList>
    </citation>
    <scope>NUCLEOTIDE SEQUENCE [LARGE SCALE GENOMIC DNA]</scope>
    <source>
        <strain evidence="11 12">L21-Spi-D4</strain>
    </source>
</reference>
<feature type="transmembrane region" description="Helical" evidence="9">
    <location>
        <begin position="196"/>
        <end position="214"/>
    </location>
</feature>
<dbReference type="Gene3D" id="3.40.720.10">
    <property type="entry name" value="Alkaline Phosphatase, subunit A"/>
    <property type="match status" value="1"/>
</dbReference>
<comment type="subcellular location">
    <subcellularLocation>
        <location evidence="1">Cell membrane</location>
        <topology evidence="1">Multi-pass membrane protein</topology>
    </subcellularLocation>
</comment>
<sequence length="662" mass="75447">MAILVPQTYSPNFSKPLSLAIGKLPLLFKRLLLALFVLSITRVVFLLSNIAVFRVDSVNEFLWMFYGGLRFDVAILLRLQIVFIALHLLPGQFKYCLKGERLMFFLYLIVNAVLIALNLVDAEYFDFTHKRSTFDLFLLASIGEDIAQLIPMFLGDFWHLIFLWTGLMFLLIWLFPKDRRVVIPQPSKSGSRRLELIISILILSFLFMAGRGKISGSLSTKDAIHYAGRIENIPAVLNTPFCMMESLNSGSLNGPNHLSKSLQPAMSNATKHYGNGQANKRNVVVIILESFSAEYSKSLSGLDHGYMPFLDSLMQEGLHFTNAFANGKKSIEAVPSIMCGVPAMMTNPVITSKFAGNRYNSLASLLSDAGYETAFYHGAANGSMGFEQFTLQTGFEKYTGMEDYPNPDDFDGHWGISDEPFMQFFAQDLNQYNEPFMAGVFTLSSHHPFKIPEQYRDTFPEGPIPMLRTVAYADHALRQFFREAQKQDWYDNTLFILTADHTGKSYTENYSNSLQNYRIPLLFYAPGDDSLAGKQTNVSQQIDILPSVMDYLNLEMEFIALGNSVFQQDEAFAVNYLNGVFQLINNHYLLQYDGHKPIGLYNWSMDSDLEYNLLHIEHAAVNRMTQKISTLIQDYDYRMLQDKWQVSTNNNLRTFYTFNEIY</sequence>
<keyword evidence="3 9" id="KW-0812">Transmembrane</keyword>
<evidence type="ECO:0000313" key="12">
    <source>
        <dbReference type="Proteomes" id="UP000064893"/>
    </source>
</evidence>
<dbReference type="Pfam" id="PF00884">
    <property type="entry name" value="Sulfatase"/>
    <property type="match status" value="1"/>
</dbReference>
<dbReference type="InterPro" id="IPR050448">
    <property type="entry name" value="OpgB/LTA_synthase_biosynth"/>
</dbReference>
<evidence type="ECO:0000256" key="5">
    <source>
        <dbReference type="ARBA" id="ARBA00023136"/>
    </source>
</evidence>
<dbReference type="STRING" id="1307839.L21SP5_01883"/>